<feature type="region of interest" description="Disordered" evidence="10">
    <location>
        <begin position="1220"/>
        <end position="1243"/>
    </location>
</feature>
<evidence type="ECO:0000256" key="11">
    <source>
        <dbReference type="SAM" id="Phobius"/>
    </source>
</evidence>
<feature type="domain" description="ABC transporter" evidence="12">
    <location>
        <begin position="983"/>
        <end position="1217"/>
    </location>
</feature>
<reference evidence="14 15" key="1">
    <citation type="journal article" date="2016" name="Genome Announc.">
        <title>Complete Genome Sequence of Thiostrepton-Producing Streptomyces laurentii ATCC 31255.</title>
        <authorList>
            <person name="Doi K."/>
            <person name="Fujino Y."/>
            <person name="Nagayoshi Y."/>
            <person name="Ohshima T."/>
            <person name="Ogata S."/>
        </authorList>
    </citation>
    <scope>NUCLEOTIDE SEQUENCE [LARGE SCALE GENOMIC DNA]</scope>
    <source>
        <strain evidence="14 15">ATCC 31255</strain>
    </source>
</reference>
<feature type="domain" description="ABC transporter" evidence="12">
    <location>
        <begin position="342"/>
        <end position="575"/>
    </location>
</feature>
<evidence type="ECO:0000256" key="6">
    <source>
        <dbReference type="ARBA" id="ARBA00022840"/>
    </source>
</evidence>
<organism evidence="14 15">
    <name type="scientific">Streptomyces laurentii</name>
    <dbReference type="NCBI Taxonomy" id="39478"/>
    <lineage>
        <taxon>Bacteria</taxon>
        <taxon>Bacillati</taxon>
        <taxon>Actinomycetota</taxon>
        <taxon>Actinomycetes</taxon>
        <taxon>Kitasatosporales</taxon>
        <taxon>Streptomycetaceae</taxon>
        <taxon>Streptomyces</taxon>
    </lineage>
</organism>
<dbReference type="CDD" id="cd18543">
    <property type="entry name" value="ABC_6TM_Rv0194_D1_like"/>
    <property type="match status" value="1"/>
</dbReference>
<evidence type="ECO:0000313" key="14">
    <source>
        <dbReference type="EMBL" id="BAU88352.1"/>
    </source>
</evidence>
<evidence type="ECO:0000256" key="8">
    <source>
        <dbReference type="ARBA" id="ARBA00023136"/>
    </source>
</evidence>
<feature type="compositionally biased region" description="Low complexity" evidence="10">
    <location>
        <begin position="581"/>
        <end position="611"/>
    </location>
</feature>
<dbReference type="Gene3D" id="3.40.50.300">
    <property type="entry name" value="P-loop containing nucleotide triphosphate hydrolases"/>
    <property type="match status" value="2"/>
</dbReference>
<keyword evidence="5" id="KW-0547">Nucleotide-binding</keyword>
<dbReference type="KEGG" id="slau:SLA_7487"/>
<dbReference type="InterPro" id="IPR027417">
    <property type="entry name" value="P-loop_NTPase"/>
</dbReference>
<dbReference type="PROSITE" id="PS00211">
    <property type="entry name" value="ABC_TRANSPORTER_1"/>
    <property type="match status" value="1"/>
</dbReference>
<protein>
    <submittedName>
        <fullName evidence="14">ABC transporter protein</fullName>
    </submittedName>
</protein>
<dbReference type="InterPro" id="IPR003593">
    <property type="entry name" value="AAA+_ATPase"/>
</dbReference>
<dbReference type="PANTHER" id="PTHR43394:SF1">
    <property type="entry name" value="ATP-BINDING CASSETTE SUB-FAMILY B MEMBER 10, MITOCHONDRIAL"/>
    <property type="match status" value="1"/>
</dbReference>
<dbReference type="InterPro" id="IPR011527">
    <property type="entry name" value="ABC1_TM_dom"/>
</dbReference>
<dbReference type="Pfam" id="PF00005">
    <property type="entry name" value="ABC_tran"/>
    <property type="match status" value="2"/>
</dbReference>
<dbReference type="InterPro" id="IPR017871">
    <property type="entry name" value="ABC_transporter-like_CS"/>
</dbReference>
<evidence type="ECO:0000256" key="3">
    <source>
        <dbReference type="ARBA" id="ARBA00022475"/>
    </source>
</evidence>
<feature type="transmembrane region" description="Helical" evidence="11">
    <location>
        <begin position="914"/>
        <end position="935"/>
    </location>
</feature>
<feature type="transmembrane region" description="Helical" evidence="11">
    <location>
        <begin position="28"/>
        <end position="52"/>
    </location>
</feature>
<feature type="transmembrane region" description="Helical" evidence="11">
    <location>
        <begin position="805"/>
        <end position="824"/>
    </location>
</feature>
<accession>A0A169PSB9</accession>
<evidence type="ECO:0000256" key="2">
    <source>
        <dbReference type="ARBA" id="ARBA00022448"/>
    </source>
</evidence>
<dbReference type="GO" id="GO:0016887">
    <property type="term" value="F:ATP hydrolysis activity"/>
    <property type="evidence" value="ECO:0007669"/>
    <property type="project" value="InterPro"/>
</dbReference>
<dbReference type="InterPro" id="IPR036640">
    <property type="entry name" value="ABC1_TM_sf"/>
</dbReference>
<feature type="domain" description="ABC transmembrane type-1" evidence="13">
    <location>
        <begin position="667"/>
        <end position="949"/>
    </location>
</feature>
<evidence type="ECO:0000256" key="7">
    <source>
        <dbReference type="ARBA" id="ARBA00022989"/>
    </source>
</evidence>
<dbReference type="EMBL" id="AP017424">
    <property type="protein sequence ID" value="BAU88352.1"/>
    <property type="molecule type" value="Genomic_DNA"/>
</dbReference>
<dbReference type="Gene3D" id="1.20.1560.10">
    <property type="entry name" value="ABC transporter type 1, transmembrane domain"/>
    <property type="match status" value="2"/>
</dbReference>
<dbReference type="CDD" id="cd18546">
    <property type="entry name" value="ABC_6TM_Rv0194_D2_like"/>
    <property type="match status" value="1"/>
</dbReference>
<dbReference type="InterPro" id="IPR039421">
    <property type="entry name" value="Type_1_exporter"/>
</dbReference>
<keyword evidence="2" id="KW-0813">Transport</keyword>
<feature type="transmembrane region" description="Helical" evidence="11">
    <location>
        <begin position="165"/>
        <end position="181"/>
    </location>
</feature>
<dbReference type="FunFam" id="3.40.50.300:FF:000299">
    <property type="entry name" value="ABC transporter ATP-binding protein/permease"/>
    <property type="match status" value="2"/>
</dbReference>
<evidence type="ECO:0000259" key="12">
    <source>
        <dbReference type="PROSITE" id="PS50893"/>
    </source>
</evidence>
<evidence type="ECO:0000313" key="15">
    <source>
        <dbReference type="Proteomes" id="UP000217676"/>
    </source>
</evidence>
<proteinExistence type="inferred from homology"/>
<dbReference type="PANTHER" id="PTHR43394">
    <property type="entry name" value="ATP-DEPENDENT PERMEASE MDL1, MITOCHONDRIAL"/>
    <property type="match status" value="1"/>
</dbReference>
<comment type="subcellular location">
    <subcellularLocation>
        <location evidence="1">Cell membrane</location>
        <topology evidence="1">Multi-pass membrane protein</topology>
    </subcellularLocation>
</comment>
<dbReference type="SUPFAM" id="SSF52540">
    <property type="entry name" value="P-loop containing nucleoside triphosphate hydrolases"/>
    <property type="match status" value="2"/>
</dbReference>
<dbReference type="Proteomes" id="UP000217676">
    <property type="component" value="Chromosome"/>
</dbReference>
<keyword evidence="3" id="KW-1003">Cell membrane</keyword>
<name>A0A169PSB9_STRLU</name>
<dbReference type="PROSITE" id="PS50893">
    <property type="entry name" value="ABC_TRANSPORTER_2"/>
    <property type="match status" value="2"/>
</dbReference>
<dbReference type="InterPro" id="IPR003439">
    <property type="entry name" value="ABC_transporter-like_ATP-bd"/>
</dbReference>
<feature type="transmembrane region" description="Helical" evidence="11">
    <location>
        <begin position="135"/>
        <end position="159"/>
    </location>
</feature>
<feature type="transmembrane region" description="Helical" evidence="11">
    <location>
        <begin position="776"/>
        <end position="799"/>
    </location>
</feature>
<keyword evidence="8 11" id="KW-0472">Membrane</keyword>
<feature type="transmembrane region" description="Helical" evidence="11">
    <location>
        <begin position="666"/>
        <end position="687"/>
    </location>
</feature>
<keyword evidence="7 11" id="KW-1133">Transmembrane helix</keyword>
<dbReference type="SMART" id="SM00382">
    <property type="entry name" value="AAA"/>
    <property type="match status" value="2"/>
</dbReference>
<dbReference type="PROSITE" id="PS50929">
    <property type="entry name" value="ABC_TM1F"/>
    <property type="match status" value="2"/>
</dbReference>
<dbReference type="SUPFAM" id="SSF90123">
    <property type="entry name" value="ABC transporter transmembrane region"/>
    <property type="match status" value="2"/>
</dbReference>
<evidence type="ECO:0000256" key="10">
    <source>
        <dbReference type="SAM" id="MobiDB-lite"/>
    </source>
</evidence>
<dbReference type="GO" id="GO:0015421">
    <property type="term" value="F:ABC-type oligopeptide transporter activity"/>
    <property type="evidence" value="ECO:0007669"/>
    <property type="project" value="TreeGrafter"/>
</dbReference>
<evidence type="ECO:0000256" key="1">
    <source>
        <dbReference type="ARBA" id="ARBA00004651"/>
    </source>
</evidence>
<evidence type="ECO:0000259" key="13">
    <source>
        <dbReference type="PROSITE" id="PS50929"/>
    </source>
</evidence>
<evidence type="ECO:0000256" key="5">
    <source>
        <dbReference type="ARBA" id="ARBA00022741"/>
    </source>
</evidence>
<feature type="transmembrane region" description="Helical" evidence="11">
    <location>
        <begin position="699"/>
        <end position="720"/>
    </location>
</feature>
<keyword evidence="6" id="KW-0067">ATP-binding</keyword>
<evidence type="ECO:0000256" key="9">
    <source>
        <dbReference type="ARBA" id="ARBA00061644"/>
    </source>
</evidence>
<feature type="domain" description="ABC transmembrane type-1" evidence="13">
    <location>
        <begin position="29"/>
        <end position="309"/>
    </location>
</feature>
<keyword evidence="15" id="KW-1185">Reference proteome</keyword>
<feature type="region of interest" description="Disordered" evidence="10">
    <location>
        <begin position="579"/>
        <end position="611"/>
    </location>
</feature>
<keyword evidence="4 11" id="KW-0812">Transmembrane</keyword>
<feature type="transmembrane region" description="Helical" evidence="11">
    <location>
        <begin position="890"/>
        <end position="908"/>
    </location>
</feature>
<feature type="transmembrane region" description="Helical" evidence="11">
    <location>
        <begin position="64"/>
        <end position="84"/>
    </location>
</feature>
<sequence>MAHPTDDTGRGSWTGRLTRRCLRHRRSVLVAVLAALLGTATSALVPLVTMVIVDDVVLRPARSAAWWTGALLAVAALGYLAAYLRRLYAGRLAADVQHDLRVDLFRSLSRLDGVRRDELSTGQLLGRASGDLNMVFGLVSTLPTAISSAALLVVSLVLIATLSPLLALVALALVPALWFIGRRSRTWLYPATWYAQNQAAAVAGVVASSTAGIRVVKGFGQEQRETDRLAHAARRLFAGRMRAVRLNARYGPALQCVPSLGQVGALAVGGWLAARGELSLGALLAFSSYLAQLVGPVKTLAALLTMGQQAGAGIGRVLEVIDTRPLLTEGAGRLPEEGPLGVEFDRVTFAYGPGRPVLTDLSLRVEPGETLALVGAPGSGKSTLALLLSRFHDVAEGAVRIGGADVRDLTFDSLRGAVAGVPEDTALLTGTVREAVAYGRPDATDAEIHAAARTAQAHAFVTALPDGYATTLGERGALSGGQRQRLALARALAAAPRVLVLDDATSAVDARVEQRIHDALRAQAEGRTTLIVARRRSTLALADRIAVLDHGRIVDLGTHRELTARCPLYRTILQHDPATPPAETAAAVPAAPAGDRNRLAPNAPKALKPAPAPSSAAARMQARVAALPPALDLPGVDETEAARDPGADGTGEFGLRHLLRGYRLPLALGLALVVADALAGLTLPFVLRQGIEGGAHRLALTAVATASLAALALVLAQYAVQRAAVRVTGRTGERLLYGLRIRVFAHLHRLGLDHFENEASGRTLTRMTTDVDSLSSFLQTGLLSVLVSVLTLFGVLVALGAADAGMLLVVLVVLPPIALATVVFRRASTRSYADARERLAAVNGALQEGAAGMRTVQAFRREESVVTAFARHSDAYRRARVRGQLLSARYFPFIQLLAACVTAAVLAVGAHRVAAGTLTVGALVAYLLYLDLFFVPVQQLSQLFDGYQQARVSLLRIRDLLRLRSTTPNAADARTVRSLRGELVFDDVDFHYQDGRPALSGIRLRIPRGQTVAFVGTTGAGKSTLVKLAARFHDPTRGAVRIDGTDLRDLDLTGYRKRLGVVPQEPYLFAGTVREAIAYGRPDATDAEIADAARRVGAHDTLSSLDRGYDHHVTEGGHNLSAGQRQLISLARAELVRPDVLLLDEATASLDLATEALVNRATERLVRDRTALIVAHRLGVASRADRIVVVDDGRIREDGAHDELLALDGIYAALWRASQGRPPAAPAPRPTTLTHDSYERSAS</sequence>
<dbReference type="Pfam" id="PF00664">
    <property type="entry name" value="ABC_membrane"/>
    <property type="match status" value="2"/>
</dbReference>
<dbReference type="AlphaFoldDB" id="A0A169PSB9"/>
<comment type="similarity">
    <text evidence="9">Belongs to the ABC transporter superfamily. Lipid exporter (TC 3.A.1.106) family.</text>
</comment>
<gene>
    <name evidence="14" type="ORF">SLA_7487</name>
</gene>
<dbReference type="GO" id="GO:0005886">
    <property type="term" value="C:plasma membrane"/>
    <property type="evidence" value="ECO:0007669"/>
    <property type="project" value="UniProtKB-SubCell"/>
</dbReference>
<dbReference type="GO" id="GO:0005524">
    <property type="term" value="F:ATP binding"/>
    <property type="evidence" value="ECO:0007669"/>
    <property type="project" value="UniProtKB-KW"/>
</dbReference>
<evidence type="ECO:0000256" key="4">
    <source>
        <dbReference type="ARBA" id="ARBA00022692"/>
    </source>
</evidence>